<evidence type="ECO:0008006" key="4">
    <source>
        <dbReference type="Google" id="ProtNLM"/>
    </source>
</evidence>
<evidence type="ECO:0000313" key="3">
    <source>
        <dbReference type="Proteomes" id="UP000070174"/>
    </source>
</evidence>
<accession>A0A133PSL9</accession>
<dbReference type="EMBL" id="LRQE01000002">
    <property type="protein sequence ID" value="KXA31815.1"/>
    <property type="molecule type" value="Genomic_DNA"/>
</dbReference>
<proteinExistence type="predicted"/>
<organism evidence="2">
    <name type="scientific">Peptoniphilus harei</name>
    <dbReference type="NCBI Taxonomy" id="54005"/>
    <lineage>
        <taxon>Bacteria</taxon>
        <taxon>Bacillati</taxon>
        <taxon>Bacillota</taxon>
        <taxon>Tissierellia</taxon>
        <taxon>Tissierellales</taxon>
        <taxon>Peptoniphilaceae</taxon>
        <taxon>Peptoniphilus</taxon>
    </lineage>
</organism>
<evidence type="ECO:0000313" key="2">
    <source>
        <dbReference type="EMBL" id="KXA31815.1"/>
    </source>
</evidence>
<feature type="transmembrane region" description="Helical" evidence="1">
    <location>
        <begin position="49"/>
        <end position="73"/>
    </location>
</feature>
<dbReference type="PATRIC" id="fig|54005.3.peg.65"/>
<keyword evidence="1" id="KW-0812">Transmembrane</keyword>
<keyword evidence="1" id="KW-1133">Transmembrane helix</keyword>
<sequence>MKNNIYDELNDMKIEYEEIPLNDFEREKLKKTVRSLKIKNKKNKFNKRILAIAASLILILGITNQTSGGYVLAKTKEVASNFKITLSNSMGLSREVDKYSVNLNEVFEINGKKYIFDKFIIEDNNLYTVILSLNDSEKIPSKEVDLTELKVNGKKNIILSSTGSAYTLPEDEKVNVYTLKYDLEESLPKEGKVNLEFFFDEFLGNKKKISLSTNIDMSQMKMNKNLIAKDFTIPDTNNIVIESFTTSPASQKIVLTYPDTEDGYIYSIKARDSNDRFVYFETCEAEKNKSNLYFSPVISKVTADELLNEIKTLKCQLYRVTVHSYDNKEMPTEEQAIGDEFTLTLK</sequence>
<evidence type="ECO:0000256" key="1">
    <source>
        <dbReference type="SAM" id="Phobius"/>
    </source>
</evidence>
<dbReference type="RefSeq" id="WP_060799370.1">
    <property type="nucleotide sequence ID" value="NZ_KQ957085.1"/>
</dbReference>
<keyword evidence="1" id="KW-0472">Membrane</keyword>
<comment type="caution">
    <text evidence="2">The sequence shown here is derived from an EMBL/GenBank/DDBJ whole genome shotgun (WGS) entry which is preliminary data.</text>
</comment>
<dbReference type="Proteomes" id="UP000070174">
    <property type="component" value="Unassembled WGS sequence"/>
</dbReference>
<name>A0A133PSL9_9FIRM</name>
<dbReference type="AlphaFoldDB" id="A0A133PSL9"/>
<gene>
    <name evidence="2" type="ORF">HMPREF3229_00065</name>
</gene>
<reference evidence="2 3" key="1">
    <citation type="submission" date="2016-01" db="EMBL/GenBank/DDBJ databases">
        <authorList>
            <person name="Oliw E.H."/>
        </authorList>
    </citation>
    <scope>NUCLEOTIDE SEQUENCE [LARGE SCALE GENOMIC DNA]</scope>
    <source>
        <strain evidence="2 3">CMW7756A</strain>
    </source>
</reference>
<protein>
    <recommendedName>
        <fullName evidence="4">DUF4179 domain-containing protein</fullName>
    </recommendedName>
</protein>